<keyword evidence="2" id="KW-0472">Membrane</keyword>
<name>A0A3L8SDF9_CHLGU</name>
<dbReference type="EMBL" id="QUSF01000027">
    <property type="protein sequence ID" value="RLW00485.1"/>
    <property type="molecule type" value="Genomic_DNA"/>
</dbReference>
<proteinExistence type="predicted"/>
<accession>A0A3L8SDF9</accession>
<keyword evidence="2" id="KW-1133">Transmembrane helix</keyword>
<dbReference type="OrthoDB" id="9838443at2759"/>
<feature type="compositionally biased region" description="Acidic residues" evidence="1">
    <location>
        <begin position="165"/>
        <end position="180"/>
    </location>
</feature>
<sequence length="186" mass="20925">MVKTVGELAHLECWVAKQANFTSKALADLLSDEEITRQATLQNWAAIDFFLLLHNHRCEEFAGLCCLNLSSRAEDIHDTIQKMQSLIGDLKRESSDWLWSLFQGWSLSGWIKSLIQTGVLLVPLLIGLVMGFSVVKGLILKVLNSTISINRAHLSINEDEHPTPEEEPLNQDPWSEDQMDAETTPI</sequence>
<protein>
    <submittedName>
        <fullName evidence="3">Uncharacterized protein</fullName>
    </submittedName>
</protein>
<comment type="caution">
    <text evidence="3">The sequence shown here is derived from an EMBL/GenBank/DDBJ whole genome shotgun (WGS) entry which is preliminary data.</text>
</comment>
<keyword evidence="2" id="KW-0812">Transmembrane</keyword>
<organism evidence="3 4">
    <name type="scientific">Chloebia gouldiae</name>
    <name type="common">Gouldian finch</name>
    <name type="synonym">Erythrura gouldiae</name>
    <dbReference type="NCBI Taxonomy" id="44316"/>
    <lineage>
        <taxon>Eukaryota</taxon>
        <taxon>Metazoa</taxon>
        <taxon>Chordata</taxon>
        <taxon>Craniata</taxon>
        <taxon>Vertebrata</taxon>
        <taxon>Euteleostomi</taxon>
        <taxon>Archelosauria</taxon>
        <taxon>Archosauria</taxon>
        <taxon>Dinosauria</taxon>
        <taxon>Saurischia</taxon>
        <taxon>Theropoda</taxon>
        <taxon>Coelurosauria</taxon>
        <taxon>Aves</taxon>
        <taxon>Neognathae</taxon>
        <taxon>Neoaves</taxon>
        <taxon>Telluraves</taxon>
        <taxon>Australaves</taxon>
        <taxon>Passeriformes</taxon>
        <taxon>Passeroidea</taxon>
        <taxon>Passeridae</taxon>
        <taxon>Chloebia</taxon>
    </lineage>
</organism>
<gene>
    <name evidence="3" type="ORF">DV515_00008988</name>
</gene>
<evidence type="ECO:0000256" key="2">
    <source>
        <dbReference type="SAM" id="Phobius"/>
    </source>
</evidence>
<feature type="transmembrane region" description="Helical" evidence="2">
    <location>
        <begin position="114"/>
        <end position="135"/>
    </location>
</feature>
<dbReference type="AlphaFoldDB" id="A0A3L8SDF9"/>
<dbReference type="Proteomes" id="UP000276834">
    <property type="component" value="Unassembled WGS sequence"/>
</dbReference>
<evidence type="ECO:0000313" key="4">
    <source>
        <dbReference type="Proteomes" id="UP000276834"/>
    </source>
</evidence>
<reference evidence="3 4" key="1">
    <citation type="journal article" date="2018" name="Proc. R. Soc. B">
        <title>A non-coding region near Follistatin controls head colour polymorphism in the Gouldian finch.</title>
        <authorList>
            <person name="Toomey M.B."/>
            <person name="Marques C.I."/>
            <person name="Andrade P."/>
            <person name="Araujo P.M."/>
            <person name="Sabatino S."/>
            <person name="Gazda M.A."/>
            <person name="Afonso S."/>
            <person name="Lopes R.J."/>
            <person name="Corbo J.C."/>
            <person name="Carneiro M."/>
        </authorList>
    </citation>
    <scope>NUCLEOTIDE SEQUENCE [LARGE SCALE GENOMIC DNA]</scope>
    <source>
        <strain evidence="3">Red01</strain>
        <tissue evidence="3">Muscle</tissue>
    </source>
</reference>
<evidence type="ECO:0000313" key="3">
    <source>
        <dbReference type="EMBL" id="RLW00485.1"/>
    </source>
</evidence>
<keyword evidence="4" id="KW-1185">Reference proteome</keyword>
<feature type="region of interest" description="Disordered" evidence="1">
    <location>
        <begin position="157"/>
        <end position="186"/>
    </location>
</feature>
<evidence type="ECO:0000256" key="1">
    <source>
        <dbReference type="SAM" id="MobiDB-lite"/>
    </source>
</evidence>
<dbReference type="SUPFAM" id="SSF58069">
    <property type="entry name" value="Virus ectodomain"/>
    <property type="match status" value="1"/>
</dbReference>
<dbReference type="Gene3D" id="1.10.287.210">
    <property type="match status" value="1"/>
</dbReference>